<proteinExistence type="predicted"/>
<protein>
    <submittedName>
        <fullName evidence="1">Uncharacterized protein</fullName>
    </submittedName>
</protein>
<sequence length="70" mass="8254">MRQKRGQMNVCTALEELKMEGIKEGAISGIIKTYQEFDRPPSDAALKIQMEYGLGQQEAREYVRRYWRKK</sequence>
<comment type="caution">
    <text evidence="1">The sequence shown here is derived from an EMBL/GenBank/DDBJ whole genome shotgun (WGS) entry which is preliminary data.</text>
</comment>
<name>A0A9D1DAB7_9FIRM</name>
<reference evidence="1" key="1">
    <citation type="submission" date="2020-10" db="EMBL/GenBank/DDBJ databases">
        <authorList>
            <person name="Gilroy R."/>
        </authorList>
    </citation>
    <scope>NUCLEOTIDE SEQUENCE</scope>
    <source>
        <strain evidence="1">ChiSjej4B22-8148</strain>
    </source>
</reference>
<evidence type="ECO:0000313" key="1">
    <source>
        <dbReference type="EMBL" id="HIR13513.1"/>
    </source>
</evidence>
<dbReference type="Proteomes" id="UP000886757">
    <property type="component" value="Unassembled WGS sequence"/>
</dbReference>
<evidence type="ECO:0000313" key="2">
    <source>
        <dbReference type="Proteomes" id="UP000886757"/>
    </source>
</evidence>
<reference evidence="1" key="2">
    <citation type="journal article" date="2021" name="PeerJ">
        <title>Extensive microbial diversity within the chicken gut microbiome revealed by metagenomics and culture.</title>
        <authorList>
            <person name="Gilroy R."/>
            <person name="Ravi A."/>
            <person name="Getino M."/>
            <person name="Pursley I."/>
            <person name="Horton D.L."/>
            <person name="Alikhan N.F."/>
            <person name="Baker D."/>
            <person name="Gharbi K."/>
            <person name="Hall N."/>
            <person name="Watson M."/>
            <person name="Adriaenssens E.M."/>
            <person name="Foster-Nyarko E."/>
            <person name="Jarju S."/>
            <person name="Secka A."/>
            <person name="Antonio M."/>
            <person name="Oren A."/>
            <person name="Chaudhuri R.R."/>
            <person name="La Ragione R."/>
            <person name="Hildebrand F."/>
            <person name="Pallen M.J."/>
        </authorList>
    </citation>
    <scope>NUCLEOTIDE SEQUENCE</scope>
    <source>
        <strain evidence="1">ChiSjej4B22-8148</strain>
    </source>
</reference>
<dbReference type="AlphaFoldDB" id="A0A9D1DAB7"/>
<dbReference type="EMBL" id="DVGK01000071">
    <property type="protein sequence ID" value="HIR13513.1"/>
    <property type="molecule type" value="Genomic_DNA"/>
</dbReference>
<gene>
    <name evidence="1" type="ORF">IAB31_06280</name>
</gene>
<accession>A0A9D1DAB7</accession>
<organism evidence="1 2">
    <name type="scientific">Candidatus Choladousia intestinavium</name>
    <dbReference type="NCBI Taxonomy" id="2840727"/>
    <lineage>
        <taxon>Bacteria</taxon>
        <taxon>Bacillati</taxon>
        <taxon>Bacillota</taxon>
        <taxon>Clostridia</taxon>
        <taxon>Lachnospirales</taxon>
        <taxon>Lachnospiraceae</taxon>
        <taxon>Lachnospiraceae incertae sedis</taxon>
        <taxon>Candidatus Choladousia</taxon>
    </lineage>
</organism>